<reference evidence="2" key="1">
    <citation type="journal article" date="2020" name="Stud. Mycol.">
        <title>101 Dothideomycetes genomes: a test case for predicting lifestyles and emergence of pathogens.</title>
        <authorList>
            <person name="Haridas S."/>
            <person name="Albert R."/>
            <person name="Binder M."/>
            <person name="Bloem J."/>
            <person name="Labutti K."/>
            <person name="Salamov A."/>
            <person name="Andreopoulos B."/>
            <person name="Baker S."/>
            <person name="Barry K."/>
            <person name="Bills G."/>
            <person name="Bluhm B."/>
            <person name="Cannon C."/>
            <person name="Castanera R."/>
            <person name="Culley D."/>
            <person name="Daum C."/>
            <person name="Ezra D."/>
            <person name="Gonzalez J."/>
            <person name="Henrissat B."/>
            <person name="Kuo A."/>
            <person name="Liang C."/>
            <person name="Lipzen A."/>
            <person name="Lutzoni F."/>
            <person name="Magnuson J."/>
            <person name="Mondo S."/>
            <person name="Nolan M."/>
            <person name="Ohm R."/>
            <person name="Pangilinan J."/>
            <person name="Park H.-J."/>
            <person name="Ramirez L."/>
            <person name="Alfaro M."/>
            <person name="Sun H."/>
            <person name="Tritt A."/>
            <person name="Yoshinaga Y."/>
            <person name="Zwiers L.-H."/>
            <person name="Turgeon B."/>
            <person name="Goodwin S."/>
            <person name="Spatafora J."/>
            <person name="Crous P."/>
            <person name="Grigoriev I."/>
        </authorList>
    </citation>
    <scope>NUCLEOTIDE SEQUENCE</scope>
    <source>
        <strain evidence="2">CBS 119925</strain>
    </source>
</reference>
<gene>
    <name evidence="2" type="ORF">M011DRAFT_476236</name>
</gene>
<evidence type="ECO:0000256" key="1">
    <source>
        <dbReference type="SAM" id="MobiDB-lite"/>
    </source>
</evidence>
<dbReference type="AlphaFoldDB" id="A0A6A6VE77"/>
<proteinExistence type="predicted"/>
<protein>
    <recommendedName>
        <fullName evidence="4">Histone deacetylase complex subunit SAP30 Sin3 binding domain-containing protein</fullName>
    </recommendedName>
</protein>
<dbReference type="InterPro" id="IPR038291">
    <property type="entry name" value="SAP30_C_sf"/>
</dbReference>
<organism evidence="2 3">
    <name type="scientific">Sporormia fimetaria CBS 119925</name>
    <dbReference type="NCBI Taxonomy" id="1340428"/>
    <lineage>
        <taxon>Eukaryota</taxon>
        <taxon>Fungi</taxon>
        <taxon>Dikarya</taxon>
        <taxon>Ascomycota</taxon>
        <taxon>Pezizomycotina</taxon>
        <taxon>Dothideomycetes</taxon>
        <taxon>Pleosporomycetidae</taxon>
        <taxon>Pleosporales</taxon>
        <taxon>Sporormiaceae</taxon>
        <taxon>Sporormia</taxon>
    </lineage>
</organism>
<accession>A0A6A6VE77</accession>
<evidence type="ECO:0008006" key="4">
    <source>
        <dbReference type="Google" id="ProtNLM"/>
    </source>
</evidence>
<keyword evidence="3" id="KW-1185">Reference proteome</keyword>
<sequence length="167" mass="18472">MPPAKRVVHDDTTGSKEKQTAGHGGARGRRTGGATVTNGSNLKEVMYSNADNTSSHSGQTEQNASGIQWSSQDRELLHGYRRTYGLNTPSCFKNPLSHAVLGQGIGRYSPTMARPKSKRRVTKDHLALAVRKNFNANGVHEQDVLVDLLYRVKNQDKGFRLRFAPRK</sequence>
<evidence type="ECO:0000313" key="3">
    <source>
        <dbReference type="Proteomes" id="UP000799440"/>
    </source>
</evidence>
<dbReference type="Gene3D" id="6.10.160.20">
    <property type="match status" value="1"/>
</dbReference>
<feature type="compositionally biased region" description="Basic and acidic residues" evidence="1">
    <location>
        <begin position="7"/>
        <end position="20"/>
    </location>
</feature>
<dbReference type="Proteomes" id="UP000799440">
    <property type="component" value="Unassembled WGS sequence"/>
</dbReference>
<name>A0A6A6VE77_9PLEO</name>
<dbReference type="EMBL" id="MU006568">
    <property type="protein sequence ID" value="KAF2748865.1"/>
    <property type="molecule type" value="Genomic_DNA"/>
</dbReference>
<feature type="region of interest" description="Disordered" evidence="1">
    <location>
        <begin position="1"/>
        <end position="70"/>
    </location>
</feature>
<feature type="compositionally biased region" description="Polar residues" evidence="1">
    <location>
        <begin position="49"/>
        <end position="70"/>
    </location>
</feature>
<dbReference type="OrthoDB" id="510958at2759"/>
<evidence type="ECO:0000313" key="2">
    <source>
        <dbReference type="EMBL" id="KAF2748865.1"/>
    </source>
</evidence>